<reference evidence="3" key="1">
    <citation type="journal article" date="2019" name="Int. J. Syst. Evol. Microbiol.">
        <title>The Global Catalogue of Microorganisms (GCM) 10K type strain sequencing project: providing services to taxonomists for standard genome sequencing and annotation.</title>
        <authorList>
            <consortium name="The Broad Institute Genomics Platform"/>
            <consortium name="The Broad Institute Genome Sequencing Center for Infectious Disease"/>
            <person name="Wu L."/>
            <person name="Ma J."/>
        </authorList>
    </citation>
    <scope>NUCLEOTIDE SEQUENCE [LARGE SCALE GENOMIC DNA]</scope>
    <source>
        <strain evidence="3">S1</strain>
    </source>
</reference>
<dbReference type="Proteomes" id="UP001597282">
    <property type="component" value="Unassembled WGS sequence"/>
</dbReference>
<dbReference type="Gene3D" id="3.40.1580.10">
    <property type="entry name" value="SMI1/KNR4-like"/>
    <property type="match status" value="1"/>
</dbReference>
<accession>A0ABW4CBK2</accession>
<dbReference type="EMBL" id="JBHTNU010000012">
    <property type="protein sequence ID" value="MFD1427742.1"/>
    <property type="molecule type" value="Genomic_DNA"/>
</dbReference>
<dbReference type="Pfam" id="PF09346">
    <property type="entry name" value="SMI1_KNR4"/>
    <property type="match status" value="1"/>
</dbReference>
<protein>
    <submittedName>
        <fullName evidence="2">SMI1/KNR4 family protein</fullName>
    </submittedName>
</protein>
<name>A0ABW4CBK2_9BACL</name>
<keyword evidence="3" id="KW-1185">Reference proteome</keyword>
<dbReference type="RefSeq" id="WP_380165983.1">
    <property type="nucleotide sequence ID" value="NZ_JBHTNU010000012.1"/>
</dbReference>
<dbReference type="SUPFAM" id="SSF160631">
    <property type="entry name" value="SMI1/KNR4-like"/>
    <property type="match status" value="1"/>
</dbReference>
<organism evidence="2 3">
    <name type="scientific">Kroppenstedtia sanguinis</name>
    <dbReference type="NCBI Taxonomy" id="1380684"/>
    <lineage>
        <taxon>Bacteria</taxon>
        <taxon>Bacillati</taxon>
        <taxon>Bacillota</taxon>
        <taxon>Bacilli</taxon>
        <taxon>Bacillales</taxon>
        <taxon>Thermoactinomycetaceae</taxon>
        <taxon>Kroppenstedtia</taxon>
    </lineage>
</organism>
<evidence type="ECO:0000313" key="2">
    <source>
        <dbReference type="EMBL" id="MFD1427742.1"/>
    </source>
</evidence>
<gene>
    <name evidence="2" type="ORF">ACFQ4Y_12590</name>
</gene>
<feature type="domain" description="Knr4/Smi1-like" evidence="1">
    <location>
        <begin position="13"/>
        <end position="145"/>
    </location>
</feature>
<dbReference type="InterPro" id="IPR018958">
    <property type="entry name" value="Knr4/Smi1-like_dom"/>
</dbReference>
<sequence length="153" mass="17601">MIKQITWEYKRTPVTEEVLNEQEKSLGICLPDDFRGVFMENHGAEPIPDLYYAPNGNSRSFGALLPLEEDEDEIEFTEANGPYMKREHSMPGEVVIFSIDPAGNFLCFDYNQLNEGYPAIIFWDHEVEGGEAEKICNTFTELLDMLHDEEEED</sequence>
<proteinExistence type="predicted"/>
<dbReference type="SMART" id="SM00860">
    <property type="entry name" value="SMI1_KNR4"/>
    <property type="match status" value="1"/>
</dbReference>
<evidence type="ECO:0000259" key="1">
    <source>
        <dbReference type="SMART" id="SM00860"/>
    </source>
</evidence>
<evidence type="ECO:0000313" key="3">
    <source>
        <dbReference type="Proteomes" id="UP001597282"/>
    </source>
</evidence>
<comment type="caution">
    <text evidence="2">The sequence shown here is derived from an EMBL/GenBank/DDBJ whole genome shotgun (WGS) entry which is preliminary data.</text>
</comment>
<dbReference type="InterPro" id="IPR037883">
    <property type="entry name" value="Knr4/Smi1-like_sf"/>
</dbReference>